<dbReference type="STRING" id="1452487.AVW16_07620"/>
<feature type="domain" description="Thioredoxin" evidence="1">
    <location>
        <begin position="9"/>
        <end position="103"/>
    </location>
</feature>
<dbReference type="InterPro" id="IPR013766">
    <property type="entry name" value="Thioredoxin_domain"/>
</dbReference>
<evidence type="ECO:0000259" key="1">
    <source>
        <dbReference type="Pfam" id="PF00085"/>
    </source>
</evidence>
<accession>A0A161SIX2</accession>
<dbReference type="SUPFAM" id="SSF52833">
    <property type="entry name" value="Thioredoxin-like"/>
    <property type="match status" value="1"/>
</dbReference>
<gene>
    <name evidence="2" type="ORF">AVW16_07620</name>
</gene>
<keyword evidence="3" id="KW-1185">Reference proteome</keyword>
<dbReference type="InterPro" id="IPR036249">
    <property type="entry name" value="Thioredoxin-like_sf"/>
</dbReference>
<dbReference type="Proteomes" id="UP000076625">
    <property type="component" value="Unassembled WGS sequence"/>
</dbReference>
<evidence type="ECO:0000313" key="3">
    <source>
        <dbReference type="Proteomes" id="UP000076625"/>
    </source>
</evidence>
<protein>
    <recommendedName>
        <fullName evidence="1">Thioredoxin domain-containing protein</fullName>
    </recommendedName>
</protein>
<evidence type="ECO:0000313" key="2">
    <source>
        <dbReference type="EMBL" id="KZE33920.1"/>
    </source>
</evidence>
<name>A0A161SIX2_9NEIS</name>
<sequence>MTRAWRPLTEFDFHPTTSANPGVALVLFGQPFCGACKVARARLPALLPDVIGTLYEVDVALSGALAHEFELFHLPALALYQNGAFHAWVNAPLEASSLAEAIHRALDAPAEEAP</sequence>
<dbReference type="RefSeq" id="WP_066610638.1">
    <property type="nucleotide sequence ID" value="NZ_LQQU01000011.1"/>
</dbReference>
<dbReference type="OrthoDB" id="5295821at2"/>
<dbReference type="Gene3D" id="3.40.30.10">
    <property type="entry name" value="Glutaredoxin"/>
    <property type="match status" value="1"/>
</dbReference>
<proteinExistence type="predicted"/>
<dbReference type="EMBL" id="LQQU01000011">
    <property type="protein sequence ID" value="KZE33920.1"/>
    <property type="molecule type" value="Genomic_DNA"/>
</dbReference>
<reference evidence="3" key="1">
    <citation type="submission" date="2016-01" db="EMBL/GenBank/DDBJ databases">
        <title>Draft genome of Chromobacterium sp. F49.</title>
        <authorList>
            <person name="Hong K.W."/>
        </authorList>
    </citation>
    <scope>NUCLEOTIDE SEQUENCE [LARGE SCALE GENOMIC DNA]</scope>
    <source>
        <strain evidence="3">CN10</strain>
    </source>
</reference>
<organism evidence="2 3">
    <name type="scientific">Crenobacter luteus</name>
    <dbReference type="NCBI Taxonomy" id="1452487"/>
    <lineage>
        <taxon>Bacteria</taxon>
        <taxon>Pseudomonadati</taxon>
        <taxon>Pseudomonadota</taxon>
        <taxon>Betaproteobacteria</taxon>
        <taxon>Neisseriales</taxon>
        <taxon>Neisseriaceae</taxon>
        <taxon>Crenobacter</taxon>
    </lineage>
</organism>
<dbReference type="CDD" id="cd02947">
    <property type="entry name" value="TRX_family"/>
    <property type="match status" value="1"/>
</dbReference>
<comment type="caution">
    <text evidence="2">The sequence shown here is derived from an EMBL/GenBank/DDBJ whole genome shotgun (WGS) entry which is preliminary data.</text>
</comment>
<dbReference type="AlphaFoldDB" id="A0A161SIX2"/>
<dbReference type="Pfam" id="PF00085">
    <property type="entry name" value="Thioredoxin"/>
    <property type="match status" value="1"/>
</dbReference>